<dbReference type="EMBL" id="CP109441">
    <property type="protein sequence ID" value="WUV43630.1"/>
    <property type="molecule type" value="Genomic_DNA"/>
</dbReference>
<evidence type="ECO:0000256" key="1">
    <source>
        <dbReference type="ARBA" id="ARBA00022723"/>
    </source>
</evidence>
<name>A0ABZ1YMV7_9NOCA</name>
<dbReference type="InterPro" id="IPR029068">
    <property type="entry name" value="Glyas_Bleomycin-R_OHBP_Dase"/>
</dbReference>
<keyword evidence="1" id="KW-0479">Metal-binding</keyword>
<dbReference type="Gene3D" id="3.10.180.10">
    <property type="entry name" value="2,3-Dihydroxybiphenyl 1,2-Dioxygenase, domain 1"/>
    <property type="match status" value="1"/>
</dbReference>
<reference evidence="3" key="1">
    <citation type="submission" date="2022-10" db="EMBL/GenBank/DDBJ databases">
        <title>The complete genomes of actinobacterial strains from the NBC collection.</title>
        <authorList>
            <person name="Joergensen T.S."/>
            <person name="Alvarez Arevalo M."/>
            <person name="Sterndorff E.B."/>
            <person name="Faurdal D."/>
            <person name="Vuksanovic O."/>
            <person name="Mourched A.-S."/>
            <person name="Charusanti P."/>
            <person name="Shaw S."/>
            <person name="Blin K."/>
            <person name="Weber T."/>
        </authorList>
    </citation>
    <scope>NUCLEOTIDE SEQUENCE</scope>
    <source>
        <strain evidence="3">NBC_01482</strain>
    </source>
</reference>
<accession>A0ABZ1YMV7</accession>
<proteinExistence type="predicted"/>
<evidence type="ECO:0000313" key="3">
    <source>
        <dbReference type="EMBL" id="WUV43630.1"/>
    </source>
</evidence>
<dbReference type="InterPro" id="IPR004360">
    <property type="entry name" value="Glyas_Fos-R_dOase_dom"/>
</dbReference>
<feature type="domain" description="VOC" evidence="2">
    <location>
        <begin position="5"/>
        <end position="115"/>
    </location>
</feature>
<keyword evidence="4" id="KW-1185">Reference proteome</keyword>
<dbReference type="SUPFAM" id="SSF54593">
    <property type="entry name" value="Glyoxalase/Bleomycin resistance protein/Dihydroxybiphenyl dioxygenase"/>
    <property type="match status" value="1"/>
</dbReference>
<dbReference type="Pfam" id="PF00903">
    <property type="entry name" value="Glyoxalase"/>
    <property type="match status" value="1"/>
</dbReference>
<protein>
    <submittedName>
        <fullName evidence="3">VOC family protein</fullName>
    </submittedName>
</protein>
<sequence length="117" mass="12788">MTPRALHHVAIAVRDLEEAAEFYTGKLGLTRRTDRPSSLPPGIWLDLGGQQVHLLPAEPPEARGQHLAILVDELDATIVKLRADGIEVTDPILIGTSRQSFLVDPSGNQLELHETGR</sequence>
<dbReference type="PANTHER" id="PTHR43048">
    <property type="entry name" value="METHYLMALONYL-COA EPIMERASE"/>
    <property type="match status" value="1"/>
</dbReference>
<dbReference type="InterPro" id="IPR037523">
    <property type="entry name" value="VOC_core"/>
</dbReference>
<dbReference type="Proteomes" id="UP001432062">
    <property type="component" value="Chromosome"/>
</dbReference>
<dbReference type="PROSITE" id="PS51819">
    <property type="entry name" value="VOC"/>
    <property type="match status" value="1"/>
</dbReference>
<dbReference type="PANTHER" id="PTHR43048:SF3">
    <property type="entry name" value="METHYLMALONYL-COA EPIMERASE, MITOCHONDRIAL"/>
    <property type="match status" value="1"/>
</dbReference>
<evidence type="ECO:0000313" key="4">
    <source>
        <dbReference type="Proteomes" id="UP001432062"/>
    </source>
</evidence>
<dbReference type="InterPro" id="IPR051785">
    <property type="entry name" value="MMCE/EMCE_epimerase"/>
</dbReference>
<gene>
    <name evidence="3" type="ORF">OG563_30995</name>
</gene>
<dbReference type="RefSeq" id="WP_327096796.1">
    <property type="nucleotide sequence ID" value="NZ_CP109149.1"/>
</dbReference>
<evidence type="ECO:0000259" key="2">
    <source>
        <dbReference type="PROSITE" id="PS51819"/>
    </source>
</evidence>
<organism evidence="3 4">
    <name type="scientific">Nocardia vinacea</name>
    <dbReference type="NCBI Taxonomy" id="96468"/>
    <lineage>
        <taxon>Bacteria</taxon>
        <taxon>Bacillati</taxon>
        <taxon>Actinomycetota</taxon>
        <taxon>Actinomycetes</taxon>
        <taxon>Mycobacteriales</taxon>
        <taxon>Nocardiaceae</taxon>
        <taxon>Nocardia</taxon>
    </lineage>
</organism>